<evidence type="ECO:0000259" key="3">
    <source>
        <dbReference type="Pfam" id="PF13959"/>
    </source>
</evidence>
<comment type="caution">
    <text evidence="4">The sequence shown here is derived from an EMBL/GenBank/DDBJ whole genome shotgun (WGS) entry which is preliminary data.</text>
</comment>
<keyword evidence="2 4" id="KW-0067">ATP-binding</keyword>
<dbReference type="GO" id="GO:0016787">
    <property type="term" value="F:hydrolase activity"/>
    <property type="evidence" value="ECO:0007669"/>
    <property type="project" value="UniProtKB-KW"/>
</dbReference>
<organism evidence="4 5">
    <name type="scientific">Plakobranchus ocellatus</name>
    <dbReference type="NCBI Taxonomy" id="259542"/>
    <lineage>
        <taxon>Eukaryota</taxon>
        <taxon>Metazoa</taxon>
        <taxon>Spiralia</taxon>
        <taxon>Lophotrochozoa</taxon>
        <taxon>Mollusca</taxon>
        <taxon>Gastropoda</taxon>
        <taxon>Heterobranchia</taxon>
        <taxon>Euthyneura</taxon>
        <taxon>Panpulmonata</taxon>
        <taxon>Sacoglossa</taxon>
        <taxon>Placobranchoidea</taxon>
        <taxon>Plakobranchidae</taxon>
        <taxon>Plakobranchus</taxon>
    </lineage>
</organism>
<sequence>MSQGENRLHTPRTEEEAATYLQDRFEECVLDRKPIHGLAAKGFQSYIRAYATYSKEVKDIFKDERNMYVFA</sequence>
<feature type="domain" description="ATP-dependent rRNA helicase SPB4-like C-terminal extension" evidence="3">
    <location>
        <begin position="35"/>
        <end position="62"/>
    </location>
</feature>
<name>A0AAV3YWY2_9GAST</name>
<keyword evidence="5" id="KW-1185">Reference proteome</keyword>
<dbReference type="AlphaFoldDB" id="A0AAV3YWY2"/>
<dbReference type="InterPro" id="IPR025313">
    <property type="entry name" value="SPB4-like_CTE"/>
</dbReference>
<protein>
    <submittedName>
        <fullName evidence="4">RNA helicase</fullName>
    </submittedName>
</protein>
<dbReference type="Proteomes" id="UP000735302">
    <property type="component" value="Unassembled WGS sequence"/>
</dbReference>
<evidence type="ECO:0000313" key="5">
    <source>
        <dbReference type="Proteomes" id="UP000735302"/>
    </source>
</evidence>
<evidence type="ECO:0000256" key="2">
    <source>
        <dbReference type="ARBA" id="ARBA00022806"/>
    </source>
</evidence>
<accession>A0AAV3YWY2</accession>
<dbReference type="EMBL" id="BLXT01001714">
    <property type="protein sequence ID" value="GFN87404.1"/>
    <property type="molecule type" value="Genomic_DNA"/>
</dbReference>
<keyword evidence="2 4" id="KW-0347">Helicase</keyword>
<evidence type="ECO:0000313" key="4">
    <source>
        <dbReference type="EMBL" id="GFN87404.1"/>
    </source>
</evidence>
<evidence type="ECO:0000256" key="1">
    <source>
        <dbReference type="ARBA" id="ARBA00022801"/>
    </source>
</evidence>
<dbReference type="GO" id="GO:0004386">
    <property type="term" value="F:helicase activity"/>
    <property type="evidence" value="ECO:0007669"/>
    <property type="project" value="UniProtKB-KW"/>
</dbReference>
<keyword evidence="1" id="KW-0378">Hydrolase</keyword>
<gene>
    <name evidence="4" type="ORF">PoB_001391000</name>
</gene>
<proteinExistence type="predicted"/>
<dbReference type="Pfam" id="PF13959">
    <property type="entry name" value="CTE_SPB4"/>
    <property type="match status" value="1"/>
</dbReference>
<keyword evidence="2 4" id="KW-0547">Nucleotide-binding</keyword>
<reference evidence="4 5" key="1">
    <citation type="journal article" date="2021" name="Elife">
        <title>Chloroplast acquisition without the gene transfer in kleptoplastic sea slugs, Plakobranchus ocellatus.</title>
        <authorList>
            <person name="Maeda T."/>
            <person name="Takahashi S."/>
            <person name="Yoshida T."/>
            <person name="Shimamura S."/>
            <person name="Takaki Y."/>
            <person name="Nagai Y."/>
            <person name="Toyoda A."/>
            <person name="Suzuki Y."/>
            <person name="Arimoto A."/>
            <person name="Ishii H."/>
            <person name="Satoh N."/>
            <person name="Nishiyama T."/>
            <person name="Hasebe M."/>
            <person name="Maruyama T."/>
            <person name="Minagawa J."/>
            <person name="Obokata J."/>
            <person name="Shigenobu S."/>
        </authorList>
    </citation>
    <scope>NUCLEOTIDE SEQUENCE [LARGE SCALE GENOMIC DNA]</scope>
</reference>